<sequence length="181" mass="20676">MEDQNLHHLGMFLEQDIYLLPEDKKFIIENSHSIHASAEASSPELNTQEEESLTLEYEGGFEKGILVVYEGKSLAPQLQELLMKILNAVNCSLKDIALCSDMSLHLVDADYLQQLSPNKIIIFGDIHHDLMSLKKKNYTILHENDTEYLFADDLKLIADDVSLKKALWSELQVLFNITTRK</sequence>
<accession>A0A951MBC8</accession>
<dbReference type="AlphaFoldDB" id="A0A951MBC8"/>
<reference evidence="1 2" key="1">
    <citation type="journal article" date="2020" name="Syst. Appl. Microbiol.">
        <title>Arthrospiribacter ruber gen. nov., sp. nov., a novel bacterium isolated from Arthrospira cultures.</title>
        <authorList>
            <person name="Waleron M."/>
            <person name="Misztak A."/>
            <person name="Waleron M.M."/>
            <person name="Furmaniak M."/>
            <person name="Mrozik A."/>
            <person name="Waleron K."/>
        </authorList>
    </citation>
    <scope>NUCLEOTIDE SEQUENCE [LARGE SCALE GENOMIC DNA]</scope>
    <source>
        <strain evidence="1 2">DPMB0001</strain>
    </source>
</reference>
<keyword evidence="2" id="KW-1185">Reference proteome</keyword>
<evidence type="ECO:0000313" key="2">
    <source>
        <dbReference type="Proteomes" id="UP000727490"/>
    </source>
</evidence>
<protein>
    <submittedName>
        <fullName evidence="1">Uncharacterized protein</fullName>
    </submittedName>
</protein>
<proteinExistence type="predicted"/>
<organism evidence="1 2">
    <name type="scientific">Arthrospiribacter ruber</name>
    <dbReference type="NCBI Taxonomy" id="2487934"/>
    <lineage>
        <taxon>Bacteria</taxon>
        <taxon>Pseudomonadati</taxon>
        <taxon>Bacteroidota</taxon>
        <taxon>Cytophagia</taxon>
        <taxon>Cytophagales</taxon>
        <taxon>Cyclobacteriaceae</taxon>
        <taxon>Arthrospiribacter</taxon>
    </lineage>
</organism>
<evidence type="ECO:0000313" key="1">
    <source>
        <dbReference type="EMBL" id="MBW3468521.1"/>
    </source>
</evidence>
<dbReference type="RefSeq" id="WP_219289956.1">
    <property type="nucleotide sequence ID" value="NZ_RPHB01000005.1"/>
</dbReference>
<dbReference type="EMBL" id="RPHB01000005">
    <property type="protein sequence ID" value="MBW3468521.1"/>
    <property type="molecule type" value="Genomic_DNA"/>
</dbReference>
<gene>
    <name evidence="1" type="ORF">EGN73_11960</name>
</gene>
<name>A0A951MBC8_9BACT</name>
<dbReference type="Proteomes" id="UP000727490">
    <property type="component" value="Unassembled WGS sequence"/>
</dbReference>
<comment type="caution">
    <text evidence="1">The sequence shown here is derived from an EMBL/GenBank/DDBJ whole genome shotgun (WGS) entry which is preliminary data.</text>
</comment>